<evidence type="ECO:0000313" key="4">
    <source>
        <dbReference type="Proteomes" id="UP001165342"/>
    </source>
</evidence>
<keyword evidence="2" id="KW-1133">Transmembrane helix</keyword>
<reference evidence="3" key="1">
    <citation type="submission" date="2022-05" db="EMBL/GenBank/DDBJ databases">
        <authorList>
            <person name="Jo J.-H."/>
            <person name="Im W.-T."/>
        </authorList>
    </citation>
    <scope>NUCLEOTIDE SEQUENCE</scope>
    <source>
        <strain evidence="3">SE220</strain>
    </source>
</reference>
<feature type="compositionally biased region" description="Basic and acidic residues" evidence="1">
    <location>
        <begin position="35"/>
        <end position="59"/>
    </location>
</feature>
<evidence type="ECO:0000256" key="2">
    <source>
        <dbReference type="SAM" id="Phobius"/>
    </source>
</evidence>
<proteinExistence type="predicted"/>
<dbReference type="EMBL" id="JAMGBE010000001">
    <property type="protein sequence ID" value="MCL6729140.1"/>
    <property type="molecule type" value="Genomic_DNA"/>
</dbReference>
<sequence>MDESMWGIVNILGPAILLIVLVWLVMRKRSTGKTGRTEQATRDLYREEEERRREGTDEL</sequence>
<gene>
    <name evidence="3" type="ORF">LZ538_03605</name>
</gene>
<keyword evidence="4" id="KW-1185">Reference proteome</keyword>
<dbReference type="RefSeq" id="WP_249830623.1">
    <property type="nucleotide sequence ID" value="NZ_JAMGBE010000001.1"/>
</dbReference>
<name>A0ABT0S0P4_9SPHN</name>
<protein>
    <submittedName>
        <fullName evidence="3">Uncharacterized protein</fullName>
    </submittedName>
</protein>
<feature type="transmembrane region" description="Helical" evidence="2">
    <location>
        <begin position="6"/>
        <end position="26"/>
    </location>
</feature>
<evidence type="ECO:0000256" key="1">
    <source>
        <dbReference type="SAM" id="MobiDB-lite"/>
    </source>
</evidence>
<dbReference type="Proteomes" id="UP001165342">
    <property type="component" value="Unassembled WGS sequence"/>
</dbReference>
<keyword evidence="2" id="KW-0812">Transmembrane</keyword>
<evidence type="ECO:0000313" key="3">
    <source>
        <dbReference type="EMBL" id="MCL6729140.1"/>
    </source>
</evidence>
<organism evidence="3 4">
    <name type="scientific">Sphingomonas hankyongi</name>
    <dbReference type="NCBI Taxonomy" id="2908209"/>
    <lineage>
        <taxon>Bacteria</taxon>
        <taxon>Pseudomonadati</taxon>
        <taxon>Pseudomonadota</taxon>
        <taxon>Alphaproteobacteria</taxon>
        <taxon>Sphingomonadales</taxon>
        <taxon>Sphingomonadaceae</taxon>
        <taxon>Sphingomonas</taxon>
    </lineage>
</organism>
<keyword evidence="2" id="KW-0472">Membrane</keyword>
<accession>A0ABT0S0P4</accession>
<feature type="region of interest" description="Disordered" evidence="1">
    <location>
        <begin position="31"/>
        <end position="59"/>
    </location>
</feature>
<comment type="caution">
    <text evidence="3">The sequence shown here is derived from an EMBL/GenBank/DDBJ whole genome shotgun (WGS) entry which is preliminary data.</text>
</comment>